<dbReference type="EMBL" id="QSND01000002">
    <property type="protein sequence ID" value="KAA6450387.1"/>
    <property type="molecule type" value="Genomic_DNA"/>
</dbReference>
<keyword evidence="1" id="KW-0238">DNA-binding</keyword>
<dbReference type="PROSITE" id="PS50943">
    <property type="entry name" value="HTH_CROC1"/>
    <property type="match status" value="1"/>
</dbReference>
<dbReference type="AlphaFoldDB" id="A0A5M8RP61"/>
<gene>
    <name evidence="3" type="ORF">DX927_05775</name>
</gene>
<dbReference type="GO" id="GO:0003677">
    <property type="term" value="F:DNA binding"/>
    <property type="evidence" value="ECO:0007669"/>
    <property type="project" value="UniProtKB-KW"/>
</dbReference>
<dbReference type="InterPro" id="IPR001387">
    <property type="entry name" value="Cro/C1-type_HTH"/>
</dbReference>
<dbReference type="SUPFAM" id="SSF47413">
    <property type="entry name" value="lambda repressor-like DNA-binding domains"/>
    <property type="match status" value="1"/>
</dbReference>
<evidence type="ECO:0000313" key="3">
    <source>
        <dbReference type="EMBL" id="KAA6450387.1"/>
    </source>
</evidence>
<feature type="domain" description="HTH cro/C1-type" evidence="2">
    <location>
        <begin position="5"/>
        <end position="60"/>
    </location>
</feature>
<protein>
    <submittedName>
        <fullName evidence="3">Transcriptional regulator</fullName>
    </submittedName>
</protein>
<dbReference type="STRING" id="1925020.BTA30_17130"/>
<dbReference type="Proteomes" id="UP000324326">
    <property type="component" value="Unassembled WGS sequence"/>
</dbReference>
<proteinExistence type="predicted"/>
<dbReference type="PANTHER" id="PTHR46558:SF4">
    <property type="entry name" value="DNA-BIDING PHAGE PROTEIN"/>
    <property type="match status" value="1"/>
</dbReference>
<reference evidence="3 4" key="1">
    <citation type="submission" date="2018-08" db="EMBL/GenBank/DDBJ databases">
        <title>Bacillus phenotypic plasticity.</title>
        <authorList>
            <person name="Hurtado E."/>
        </authorList>
    </citation>
    <scope>NUCLEOTIDE SEQUENCE [LARGE SCALE GENOMIC DNA]</scope>
    <source>
        <strain evidence="3 4">427</strain>
    </source>
</reference>
<dbReference type="Gene3D" id="1.10.260.40">
    <property type="entry name" value="lambda repressor-like DNA-binding domains"/>
    <property type="match status" value="1"/>
</dbReference>
<dbReference type="SMART" id="SM00530">
    <property type="entry name" value="HTH_XRE"/>
    <property type="match status" value="1"/>
</dbReference>
<evidence type="ECO:0000256" key="1">
    <source>
        <dbReference type="ARBA" id="ARBA00023125"/>
    </source>
</evidence>
<dbReference type="PANTHER" id="PTHR46558">
    <property type="entry name" value="TRACRIPTIONAL REGULATORY PROTEIN-RELATED-RELATED"/>
    <property type="match status" value="1"/>
</dbReference>
<evidence type="ECO:0000259" key="2">
    <source>
        <dbReference type="PROSITE" id="PS50943"/>
    </source>
</evidence>
<organism evidence="3 4">
    <name type="scientific">Bacillus swezeyi</name>
    <dbReference type="NCBI Taxonomy" id="1925020"/>
    <lineage>
        <taxon>Bacteria</taxon>
        <taxon>Bacillati</taxon>
        <taxon>Bacillota</taxon>
        <taxon>Bacilli</taxon>
        <taxon>Bacillales</taxon>
        <taxon>Bacillaceae</taxon>
        <taxon>Bacillus</taxon>
    </lineage>
</organism>
<accession>A0A5M8RP61</accession>
<sequence>MKNRVKYLRKSEGFDLTQEQLAKEIGVSRYTIAAIEKGSNTSGEIVIKIGNFFNKDPREIFFIDDVAFGLQKDEQNRFRIGG</sequence>
<name>A0A5M8RP61_9BACI</name>
<evidence type="ECO:0000313" key="4">
    <source>
        <dbReference type="Proteomes" id="UP000324326"/>
    </source>
</evidence>
<dbReference type="InterPro" id="IPR010982">
    <property type="entry name" value="Lambda_DNA-bd_dom_sf"/>
</dbReference>
<comment type="caution">
    <text evidence="3">The sequence shown here is derived from an EMBL/GenBank/DDBJ whole genome shotgun (WGS) entry which is preliminary data.</text>
</comment>
<dbReference type="RefSeq" id="WP_017474939.1">
    <property type="nucleotide sequence ID" value="NZ_QSND01000002.1"/>
</dbReference>
<dbReference type="Pfam" id="PF01381">
    <property type="entry name" value="HTH_3"/>
    <property type="match status" value="1"/>
</dbReference>
<dbReference type="CDD" id="cd00093">
    <property type="entry name" value="HTH_XRE"/>
    <property type="match status" value="1"/>
</dbReference>